<organism evidence="1 2">
    <name type="scientific">Gordonia phage Twister6</name>
    <dbReference type="NCBI Taxonomy" id="1887655"/>
    <lineage>
        <taxon>Viruses</taxon>
        <taxon>Duplodnaviria</taxon>
        <taxon>Heunggongvirae</taxon>
        <taxon>Uroviricota</taxon>
        <taxon>Caudoviricetes</taxon>
        <taxon>Stackebrandtviridae</taxon>
        <taxon>Frickvirinae</taxon>
        <taxon>Wizardvirus</taxon>
        <taxon>Wizardvirus twister6</taxon>
    </lineage>
</organism>
<name>A0A1B3B230_9CAUD</name>
<proteinExistence type="predicted"/>
<protein>
    <submittedName>
        <fullName evidence="1">Uncharacterized protein</fullName>
    </submittedName>
</protein>
<dbReference type="RefSeq" id="YP_009284840.1">
    <property type="nucleotide sequence ID" value="NC_031052.1"/>
</dbReference>
<dbReference type="Proteomes" id="UP000201729">
    <property type="component" value="Segment"/>
</dbReference>
<gene>
    <name evidence="1" type="primary">69</name>
    <name evidence="1" type="ORF">SEA_TWISTER6_69</name>
</gene>
<accession>A0A1B3B230</accession>
<evidence type="ECO:0000313" key="2">
    <source>
        <dbReference type="Proteomes" id="UP000201729"/>
    </source>
</evidence>
<reference evidence="1 2" key="1">
    <citation type="submission" date="2016-07" db="EMBL/GenBank/DDBJ databases">
        <authorList>
            <person name="Montgomery M.T."/>
            <person name="Pope W.H."/>
            <person name="Russell D.A."/>
            <person name="Garlena R.A."/>
            <person name="Jacobs-Sera D."/>
            <person name="Hendrix R.W."/>
            <person name="Hatfull G.F."/>
        </authorList>
    </citation>
    <scope>NUCLEOTIDE SEQUENCE [LARGE SCALE GENOMIC DNA]</scope>
</reference>
<dbReference type="EMBL" id="KX557286">
    <property type="protein sequence ID" value="AOE44978.1"/>
    <property type="molecule type" value="Genomic_DNA"/>
</dbReference>
<keyword evidence="2" id="KW-1185">Reference proteome</keyword>
<evidence type="ECO:0000313" key="1">
    <source>
        <dbReference type="EMBL" id="AOE44978.1"/>
    </source>
</evidence>
<dbReference type="KEGG" id="vg:29065041"/>
<sequence length="62" mass="6744">MTDTDTTPTVPTCGMCLRERTLADAYDYNPLQVITGQPVGWYSGDDGEVCPQCMAKTLNGQL</sequence>
<dbReference type="GeneID" id="29065041"/>
<dbReference type="OrthoDB" id="24744at10239"/>